<proteinExistence type="predicted"/>
<evidence type="ECO:0000313" key="2">
    <source>
        <dbReference type="EMBL" id="KOS06343.1"/>
    </source>
</evidence>
<feature type="compositionally biased region" description="Basic residues" evidence="1">
    <location>
        <begin position="76"/>
        <end position="86"/>
    </location>
</feature>
<dbReference type="EMBL" id="LIYD01000005">
    <property type="protein sequence ID" value="KOS06343.1"/>
    <property type="molecule type" value="Genomic_DNA"/>
</dbReference>
<reference evidence="2 3" key="1">
    <citation type="submission" date="2015-08" db="EMBL/GenBank/DDBJ databases">
        <title>Whole genome sequence of Flavobacterium akiainvivens IK-1T, from decaying Wikstroemia oahuensis, an endemic Hawaiian shrub.</title>
        <authorList>
            <person name="Wan X."/>
            <person name="Hou S."/>
            <person name="Saito J."/>
            <person name="Donachie S."/>
        </authorList>
    </citation>
    <scope>NUCLEOTIDE SEQUENCE [LARGE SCALE GENOMIC DNA]</scope>
    <source>
        <strain evidence="2 3">IK-1</strain>
    </source>
</reference>
<feature type="region of interest" description="Disordered" evidence="1">
    <location>
        <begin position="48"/>
        <end position="86"/>
    </location>
</feature>
<dbReference type="PROSITE" id="PS51257">
    <property type="entry name" value="PROKAR_LIPOPROTEIN"/>
    <property type="match status" value="1"/>
</dbReference>
<protein>
    <recommendedName>
        <fullName evidence="4">Lipoprotein</fullName>
    </recommendedName>
</protein>
<comment type="caution">
    <text evidence="2">The sequence shown here is derived from an EMBL/GenBank/DDBJ whole genome shotgun (WGS) entry which is preliminary data.</text>
</comment>
<name>A0A0M8M9H8_9FLAO</name>
<evidence type="ECO:0000313" key="3">
    <source>
        <dbReference type="Proteomes" id="UP000037755"/>
    </source>
</evidence>
<dbReference type="AlphaFoldDB" id="A0A0M8M9H8"/>
<keyword evidence="3" id="KW-1185">Reference proteome</keyword>
<dbReference type="STRING" id="1202724.AM493_10090"/>
<evidence type="ECO:0008006" key="4">
    <source>
        <dbReference type="Google" id="ProtNLM"/>
    </source>
</evidence>
<dbReference type="PATRIC" id="fig|1202724.3.peg.2093"/>
<gene>
    <name evidence="2" type="ORF">AM493_10090</name>
</gene>
<accession>A0A0M8M9H8</accession>
<evidence type="ECO:0000256" key="1">
    <source>
        <dbReference type="SAM" id="MobiDB-lite"/>
    </source>
</evidence>
<dbReference type="RefSeq" id="WP_054407846.1">
    <property type="nucleotide sequence ID" value="NZ_FOYA01000001.1"/>
</dbReference>
<dbReference type="Proteomes" id="UP000037755">
    <property type="component" value="Unassembled WGS sequence"/>
</dbReference>
<sequence>MKKLLIIFAITAAFASCKDKDPNTTTVTTEEKTTVDTIDNRVRTETKVTHTTETDTTKSTITGGDVNVESQEQNAKRLKQEKKKEE</sequence>
<organism evidence="2 3">
    <name type="scientific">Flavobacterium akiainvivens</name>
    <dbReference type="NCBI Taxonomy" id="1202724"/>
    <lineage>
        <taxon>Bacteria</taxon>
        <taxon>Pseudomonadati</taxon>
        <taxon>Bacteroidota</taxon>
        <taxon>Flavobacteriia</taxon>
        <taxon>Flavobacteriales</taxon>
        <taxon>Flavobacteriaceae</taxon>
        <taxon>Flavobacterium</taxon>
    </lineage>
</organism>